<dbReference type="CDD" id="cd18081">
    <property type="entry name" value="RlmH-like"/>
    <property type="match status" value="1"/>
</dbReference>
<dbReference type="PANTHER" id="PTHR33603:SF1">
    <property type="entry name" value="RIBOSOMAL RNA LARGE SUBUNIT METHYLTRANSFERASE H"/>
    <property type="match status" value="1"/>
</dbReference>
<dbReference type="PATRIC" id="fig|1796491.3.peg.1886"/>
<feature type="binding site" evidence="6">
    <location>
        <begin position="123"/>
        <end position="128"/>
    </location>
    <ligand>
        <name>S-adenosyl-L-methionine</name>
        <dbReference type="ChEBI" id="CHEBI:59789"/>
    </ligand>
</feature>
<evidence type="ECO:0000256" key="4">
    <source>
        <dbReference type="ARBA" id="ARBA00022691"/>
    </source>
</evidence>
<comment type="subcellular location">
    <subcellularLocation>
        <location evidence="6">Cytoplasm</location>
    </subcellularLocation>
</comment>
<dbReference type="PANTHER" id="PTHR33603">
    <property type="entry name" value="METHYLTRANSFERASE"/>
    <property type="match status" value="1"/>
</dbReference>
<dbReference type="EMBL" id="LSLI01000040">
    <property type="protein sequence ID" value="KXS32144.1"/>
    <property type="molecule type" value="Genomic_DNA"/>
</dbReference>
<evidence type="ECO:0000256" key="6">
    <source>
        <dbReference type="HAMAP-Rule" id="MF_00658"/>
    </source>
</evidence>
<sequence>MKLVIVSVGHKMPDWITAGFNEYTKRMPREAHISLLEIKPEPRTTGKTTTQIMEAEALRIHAVLPQSCRRIALDEHGSQPTTRQLAAQMQEWMREGRDVAFIIGGADGLHESVKQSAQQMLALSTLTLPHAFVRVLLAEQLYRAHSLMHNHPYHRE</sequence>
<keyword evidence="1 6" id="KW-0698">rRNA processing</keyword>
<accession>A0A139BT41</accession>
<dbReference type="GO" id="GO:0005737">
    <property type="term" value="C:cytoplasm"/>
    <property type="evidence" value="ECO:0007669"/>
    <property type="project" value="UniProtKB-SubCell"/>
</dbReference>
<feature type="binding site" evidence="6">
    <location>
        <position position="73"/>
    </location>
    <ligand>
        <name>S-adenosyl-L-methionine</name>
        <dbReference type="ChEBI" id="CHEBI:59789"/>
    </ligand>
</feature>
<comment type="function">
    <text evidence="6">Specifically methylates the pseudouridine at position 1915 (m3Psi1915) in 23S rRNA.</text>
</comment>
<keyword evidence="2 6" id="KW-0489">Methyltransferase</keyword>
<keyword evidence="4 6" id="KW-0949">S-adenosyl-L-methionine</keyword>
<dbReference type="PIRSF" id="PIRSF004505">
    <property type="entry name" value="MT_bac"/>
    <property type="match status" value="1"/>
</dbReference>
<reference evidence="7 8" key="2">
    <citation type="submission" date="2016-03" db="EMBL/GenBank/DDBJ databases">
        <title>New uncultured bacterium of the family Gallionellaceae from acid mine drainage: description and reconstruction of genome based on metagenomic analysis of microbial community.</title>
        <authorList>
            <person name="Kadnikov V."/>
            <person name="Ivasenko D."/>
            <person name="Beletsky A."/>
            <person name="Mardanov A."/>
            <person name="Danilova E."/>
            <person name="Pimenov N."/>
            <person name="Karnachuk O."/>
            <person name="Ravin N."/>
        </authorList>
    </citation>
    <scope>NUCLEOTIDE SEQUENCE [LARGE SCALE GENOMIC DNA]</scope>
    <source>
        <strain evidence="7">ShG14-8</strain>
    </source>
</reference>
<comment type="similarity">
    <text evidence="5 6">Belongs to the RNA methyltransferase RlmH family.</text>
</comment>
<dbReference type="GO" id="GO:0070038">
    <property type="term" value="F:rRNA (pseudouridine-N3-)-methyltransferase activity"/>
    <property type="evidence" value="ECO:0007669"/>
    <property type="project" value="UniProtKB-UniRule"/>
</dbReference>
<evidence type="ECO:0000256" key="2">
    <source>
        <dbReference type="ARBA" id="ARBA00022603"/>
    </source>
</evidence>
<name>A0A139BT41_9PROT</name>
<protein>
    <recommendedName>
        <fullName evidence="6">Ribosomal RNA large subunit methyltransferase H</fullName>
        <ecNumber evidence="6">2.1.1.177</ecNumber>
    </recommendedName>
    <alternativeName>
        <fullName evidence="6">23S rRNA (pseudouridine1915-N3)-methyltransferase</fullName>
    </alternativeName>
    <alternativeName>
        <fullName evidence="6">23S rRNA m3Psi1915 methyltransferase</fullName>
    </alternativeName>
    <alternativeName>
        <fullName evidence="6">rRNA (pseudouridine-N3-)-methyltransferase RlmH</fullName>
    </alternativeName>
</protein>
<dbReference type="InterPro" id="IPR003742">
    <property type="entry name" value="RlmH-like"/>
</dbReference>
<proteinExistence type="inferred from homology"/>
<dbReference type="Pfam" id="PF02590">
    <property type="entry name" value="SPOUT_MTase"/>
    <property type="match status" value="1"/>
</dbReference>
<dbReference type="InterPro" id="IPR029028">
    <property type="entry name" value="Alpha/beta_knot_MTases"/>
</dbReference>
<dbReference type="InterPro" id="IPR029026">
    <property type="entry name" value="tRNA_m1G_MTases_N"/>
</dbReference>
<dbReference type="EC" id="2.1.1.177" evidence="6"/>
<evidence type="ECO:0000256" key="5">
    <source>
        <dbReference type="ARBA" id="ARBA00038303"/>
    </source>
</evidence>
<comment type="caution">
    <text evidence="7">The sequence shown here is derived from an EMBL/GenBank/DDBJ whole genome shotgun (WGS) entry which is preliminary data.</text>
</comment>
<feature type="binding site" evidence="6">
    <location>
        <position position="104"/>
    </location>
    <ligand>
        <name>S-adenosyl-L-methionine</name>
        <dbReference type="ChEBI" id="CHEBI:59789"/>
    </ligand>
</feature>
<dbReference type="AlphaFoldDB" id="A0A139BT41"/>
<dbReference type="NCBIfam" id="TIGR00246">
    <property type="entry name" value="tRNA_RlmH_YbeA"/>
    <property type="match status" value="1"/>
</dbReference>
<keyword evidence="6" id="KW-0963">Cytoplasm</keyword>
<comment type="catalytic activity">
    <reaction evidence="6">
        <text>pseudouridine(1915) in 23S rRNA + S-adenosyl-L-methionine = N(3)-methylpseudouridine(1915) in 23S rRNA + S-adenosyl-L-homocysteine + H(+)</text>
        <dbReference type="Rhea" id="RHEA:42752"/>
        <dbReference type="Rhea" id="RHEA-COMP:10221"/>
        <dbReference type="Rhea" id="RHEA-COMP:10222"/>
        <dbReference type="ChEBI" id="CHEBI:15378"/>
        <dbReference type="ChEBI" id="CHEBI:57856"/>
        <dbReference type="ChEBI" id="CHEBI:59789"/>
        <dbReference type="ChEBI" id="CHEBI:65314"/>
        <dbReference type="ChEBI" id="CHEBI:74486"/>
        <dbReference type="EC" id="2.1.1.177"/>
    </reaction>
</comment>
<evidence type="ECO:0000313" key="7">
    <source>
        <dbReference type="EMBL" id="KXS32144.1"/>
    </source>
</evidence>
<reference evidence="7 8" key="1">
    <citation type="submission" date="2016-02" db="EMBL/GenBank/DDBJ databases">
        <authorList>
            <person name="Wen L."/>
            <person name="He K."/>
            <person name="Yang H."/>
        </authorList>
    </citation>
    <scope>NUCLEOTIDE SEQUENCE [LARGE SCALE GENOMIC DNA]</scope>
    <source>
        <strain evidence="7">ShG14-8</strain>
    </source>
</reference>
<evidence type="ECO:0000313" key="8">
    <source>
        <dbReference type="Proteomes" id="UP000070578"/>
    </source>
</evidence>
<dbReference type="Gene3D" id="3.40.1280.10">
    <property type="match status" value="1"/>
</dbReference>
<dbReference type="Proteomes" id="UP000070578">
    <property type="component" value="Unassembled WGS sequence"/>
</dbReference>
<evidence type="ECO:0000256" key="3">
    <source>
        <dbReference type="ARBA" id="ARBA00022679"/>
    </source>
</evidence>
<evidence type="ECO:0000256" key="1">
    <source>
        <dbReference type="ARBA" id="ARBA00022552"/>
    </source>
</evidence>
<gene>
    <name evidence="6" type="primary">rlmH</name>
    <name evidence="7" type="ORF">AWT59_1721</name>
</gene>
<dbReference type="SUPFAM" id="SSF75217">
    <property type="entry name" value="alpha/beta knot"/>
    <property type="match status" value="1"/>
</dbReference>
<dbReference type="HAMAP" id="MF_00658">
    <property type="entry name" value="23SrRNA_methyltr_H"/>
    <property type="match status" value="1"/>
</dbReference>
<dbReference type="NCBIfam" id="NF000986">
    <property type="entry name" value="PRK00103.1-4"/>
    <property type="match status" value="1"/>
</dbReference>
<comment type="subunit">
    <text evidence="6">Homodimer.</text>
</comment>
<organism evidence="7 8">
    <name type="scientific">Candidatus Gallionella acididurans</name>
    <dbReference type="NCBI Taxonomy" id="1796491"/>
    <lineage>
        <taxon>Bacteria</taxon>
        <taxon>Pseudomonadati</taxon>
        <taxon>Pseudomonadota</taxon>
        <taxon>Betaproteobacteria</taxon>
        <taxon>Nitrosomonadales</taxon>
        <taxon>Gallionellaceae</taxon>
        <taxon>Gallionella</taxon>
    </lineage>
</organism>
<keyword evidence="3 6" id="KW-0808">Transferase</keyword>